<dbReference type="SUPFAM" id="SSF103473">
    <property type="entry name" value="MFS general substrate transporter"/>
    <property type="match status" value="1"/>
</dbReference>
<dbReference type="InterPro" id="IPR020846">
    <property type="entry name" value="MFS_dom"/>
</dbReference>
<accession>A0A0D2A8N3</accession>
<dbReference type="VEuPathDB" id="FungiDB:PV08_01712"/>
<feature type="region of interest" description="Disordered" evidence="5">
    <location>
        <begin position="236"/>
        <end position="261"/>
    </location>
</feature>
<dbReference type="RefSeq" id="XP_016241348.1">
    <property type="nucleotide sequence ID" value="XM_016376072.1"/>
</dbReference>
<dbReference type="AlphaFoldDB" id="A0A0D2A8N3"/>
<feature type="transmembrane region" description="Helical" evidence="6">
    <location>
        <begin position="373"/>
        <end position="392"/>
    </location>
</feature>
<keyword evidence="4 6" id="KW-0472">Membrane</keyword>
<evidence type="ECO:0000256" key="1">
    <source>
        <dbReference type="ARBA" id="ARBA00004141"/>
    </source>
</evidence>
<dbReference type="GO" id="GO:0015174">
    <property type="term" value="F:basic amino acid transmembrane transporter activity"/>
    <property type="evidence" value="ECO:0007669"/>
    <property type="project" value="TreeGrafter"/>
</dbReference>
<evidence type="ECO:0000256" key="5">
    <source>
        <dbReference type="SAM" id="MobiDB-lite"/>
    </source>
</evidence>
<evidence type="ECO:0000256" key="2">
    <source>
        <dbReference type="ARBA" id="ARBA00022692"/>
    </source>
</evidence>
<sequence length="594" mass="62946">MSSNHDPERRPLLSSSNGNATSPGSGSGRGSDPRPINGVDSGVAKEKSNLSRTRGALICLSVWILIFILTNNVSLITTIQSPIAIALKASTEVSWFTSAYLIAVTSITPVAGRLCAIFTPRVYLLASIVVQACGLLITSQARTLGSFLVGRAITGIGSAAVTPVAFILVTELTSPRRRGLFFGCINTGYTSGVACGAIIAGALEPLVGWRAVFWLQIPFALCAALVAFWSIPATPHSPPTSTSPGQESSNTSRPQSEYEKDDSLGKKLSQIDYFGVITIIAAVVLLLYSLSSPSIQITPIVLSLASLVLFVLVEANWAKQPIVPVSVLKSRGNILTGVATIGVMTARWGVLFFTPTYVLTLRGWSQASAGLTLIPTNLGFGSGGLLAGWLHIRRTGSFYMSVLVSFVLFALSMFAVSWISTPSSNIYLYIVVLFFNGFLVGTLLNYSLAHVLHLTVPATHIIVIPLNAMFRSLSGSFGSSISGGLFLRTLVTTLRDEFARRGVTGKEGLIKQLAGTPILVQRLTGVEREVALVGYETGLKTVYLAGGCLAVVMLVVQACVGWTAPDIDKEDDGGNGREGRMGGDVLTPVVSRET</sequence>
<dbReference type="InterPro" id="IPR011701">
    <property type="entry name" value="MFS"/>
</dbReference>
<evidence type="ECO:0000256" key="3">
    <source>
        <dbReference type="ARBA" id="ARBA00022989"/>
    </source>
</evidence>
<feature type="transmembrane region" description="Helical" evidence="6">
    <location>
        <begin position="399"/>
        <end position="420"/>
    </location>
</feature>
<keyword evidence="2 6" id="KW-0812">Transmembrane</keyword>
<proteinExistence type="predicted"/>
<dbReference type="EMBL" id="KN847492">
    <property type="protein sequence ID" value="KIW21132.1"/>
    <property type="molecule type" value="Genomic_DNA"/>
</dbReference>
<evidence type="ECO:0000256" key="6">
    <source>
        <dbReference type="SAM" id="Phobius"/>
    </source>
</evidence>
<dbReference type="InterPro" id="IPR036259">
    <property type="entry name" value="MFS_trans_sf"/>
</dbReference>
<feature type="transmembrane region" description="Helical" evidence="6">
    <location>
        <begin position="147"/>
        <end position="168"/>
    </location>
</feature>
<protein>
    <recommendedName>
        <fullName evidence="7">Major facilitator superfamily (MFS) profile domain-containing protein</fullName>
    </recommendedName>
</protein>
<feature type="transmembrane region" description="Helical" evidence="6">
    <location>
        <begin position="180"/>
        <end position="203"/>
    </location>
</feature>
<dbReference type="GeneID" id="27328795"/>
<gene>
    <name evidence="8" type="ORF">PV08_01712</name>
</gene>
<dbReference type="PROSITE" id="PS50850">
    <property type="entry name" value="MFS"/>
    <property type="match status" value="1"/>
</dbReference>
<feature type="transmembrane region" description="Helical" evidence="6">
    <location>
        <begin position="334"/>
        <end position="353"/>
    </location>
</feature>
<name>A0A0D2A8N3_9EURO</name>
<feature type="compositionally biased region" description="Basic and acidic residues" evidence="5">
    <location>
        <begin position="1"/>
        <end position="11"/>
    </location>
</feature>
<evidence type="ECO:0000313" key="9">
    <source>
        <dbReference type="Proteomes" id="UP000053328"/>
    </source>
</evidence>
<dbReference type="PANTHER" id="PTHR23501">
    <property type="entry name" value="MAJOR FACILITATOR SUPERFAMILY"/>
    <property type="match status" value="1"/>
</dbReference>
<organism evidence="8 9">
    <name type="scientific">Exophiala spinifera</name>
    <dbReference type="NCBI Taxonomy" id="91928"/>
    <lineage>
        <taxon>Eukaryota</taxon>
        <taxon>Fungi</taxon>
        <taxon>Dikarya</taxon>
        <taxon>Ascomycota</taxon>
        <taxon>Pezizomycotina</taxon>
        <taxon>Eurotiomycetes</taxon>
        <taxon>Chaetothyriomycetidae</taxon>
        <taxon>Chaetothyriales</taxon>
        <taxon>Herpotrichiellaceae</taxon>
        <taxon>Exophiala</taxon>
    </lineage>
</organism>
<comment type="subcellular location">
    <subcellularLocation>
        <location evidence="1">Membrane</location>
        <topology evidence="1">Multi-pass membrane protein</topology>
    </subcellularLocation>
</comment>
<feature type="transmembrane region" description="Helical" evidence="6">
    <location>
        <begin position="273"/>
        <end position="290"/>
    </location>
</feature>
<feature type="transmembrane region" description="Helical" evidence="6">
    <location>
        <begin position="426"/>
        <end position="444"/>
    </location>
</feature>
<feature type="compositionally biased region" description="Polar residues" evidence="5">
    <location>
        <begin position="245"/>
        <end position="255"/>
    </location>
</feature>
<feature type="region of interest" description="Disordered" evidence="5">
    <location>
        <begin position="1"/>
        <end position="43"/>
    </location>
</feature>
<feature type="transmembrane region" description="Helical" evidence="6">
    <location>
        <begin position="209"/>
        <end position="231"/>
    </location>
</feature>
<evidence type="ECO:0000259" key="7">
    <source>
        <dbReference type="PROSITE" id="PS50850"/>
    </source>
</evidence>
<dbReference type="HOGENOM" id="CLU_000960_22_3_1"/>
<feature type="transmembrane region" description="Helical" evidence="6">
    <location>
        <begin position="95"/>
        <end position="115"/>
    </location>
</feature>
<keyword evidence="3 6" id="KW-1133">Transmembrane helix</keyword>
<feature type="domain" description="Major facilitator superfamily (MFS) profile" evidence="7">
    <location>
        <begin position="58"/>
        <end position="564"/>
    </location>
</feature>
<dbReference type="Pfam" id="PF07690">
    <property type="entry name" value="MFS_1"/>
    <property type="match status" value="1"/>
</dbReference>
<feature type="compositionally biased region" description="Basic and acidic residues" evidence="5">
    <location>
        <begin position="572"/>
        <end position="581"/>
    </location>
</feature>
<dbReference type="STRING" id="91928.A0A0D2A8N3"/>
<feature type="transmembrane region" description="Helical" evidence="6">
    <location>
        <begin position="55"/>
        <end position="75"/>
    </location>
</feature>
<dbReference type="Proteomes" id="UP000053328">
    <property type="component" value="Unassembled WGS sequence"/>
</dbReference>
<reference evidence="8 9" key="1">
    <citation type="submission" date="2015-01" db="EMBL/GenBank/DDBJ databases">
        <title>The Genome Sequence of Exophiala spinifera CBS89968.</title>
        <authorList>
            <consortium name="The Broad Institute Genomics Platform"/>
            <person name="Cuomo C."/>
            <person name="de Hoog S."/>
            <person name="Gorbushina A."/>
            <person name="Stielow B."/>
            <person name="Teixiera M."/>
            <person name="Abouelleil A."/>
            <person name="Chapman S.B."/>
            <person name="Priest M."/>
            <person name="Young S.K."/>
            <person name="Wortman J."/>
            <person name="Nusbaum C."/>
            <person name="Birren B."/>
        </authorList>
    </citation>
    <scope>NUCLEOTIDE SEQUENCE [LARGE SCALE GENOMIC DNA]</scope>
    <source>
        <strain evidence="8 9">CBS 89968</strain>
    </source>
</reference>
<keyword evidence="9" id="KW-1185">Reference proteome</keyword>
<feature type="transmembrane region" description="Helical" evidence="6">
    <location>
        <begin position="296"/>
        <end position="313"/>
    </location>
</feature>
<dbReference type="Gene3D" id="1.20.1250.20">
    <property type="entry name" value="MFS general substrate transporter like domains"/>
    <property type="match status" value="2"/>
</dbReference>
<feature type="transmembrane region" description="Helical" evidence="6">
    <location>
        <begin position="542"/>
        <end position="564"/>
    </location>
</feature>
<feature type="region of interest" description="Disordered" evidence="5">
    <location>
        <begin position="569"/>
        <end position="594"/>
    </location>
</feature>
<dbReference type="GO" id="GO:0000329">
    <property type="term" value="C:fungal-type vacuole membrane"/>
    <property type="evidence" value="ECO:0007669"/>
    <property type="project" value="TreeGrafter"/>
</dbReference>
<evidence type="ECO:0000256" key="4">
    <source>
        <dbReference type="ARBA" id="ARBA00023136"/>
    </source>
</evidence>
<evidence type="ECO:0000313" key="8">
    <source>
        <dbReference type="EMBL" id="KIW21132.1"/>
    </source>
</evidence>
<dbReference type="OrthoDB" id="4160219at2759"/>
<dbReference type="PANTHER" id="PTHR23501:SF6">
    <property type="entry name" value="MULTIDRUG TRANSPORTER, PUTATIVE (AFU_ORTHOLOGUE AFUA_3G14560)-RELATED"/>
    <property type="match status" value="1"/>
</dbReference>
<feature type="transmembrane region" description="Helical" evidence="6">
    <location>
        <begin position="122"/>
        <end position="141"/>
    </location>
</feature>